<keyword evidence="3 7" id="KW-0808">Transferase</keyword>
<feature type="binding site" evidence="7">
    <location>
        <position position="154"/>
    </location>
    <ligand>
        <name>substrate</name>
    </ligand>
</feature>
<feature type="binding site" evidence="7">
    <location>
        <begin position="122"/>
        <end position="123"/>
    </location>
    <ligand>
        <name>pyridoxal 5'-phosphate</name>
        <dbReference type="ChEBI" id="CHEBI:597326"/>
    </ligand>
</feature>
<comment type="pathway">
    <text evidence="7">Cofactor biosynthesis; biotin biosynthesis; 7,8-diaminononanoate from 8-amino-7-oxononanoate (SAM route): step 1/1.</text>
</comment>
<dbReference type="Gene3D" id="3.90.1150.10">
    <property type="entry name" value="Aspartate Aminotransferase, domain 1"/>
    <property type="match status" value="1"/>
</dbReference>
<dbReference type="NCBIfam" id="TIGR00508">
    <property type="entry name" value="bioA"/>
    <property type="match status" value="1"/>
</dbReference>
<dbReference type="InterPro" id="IPR015424">
    <property type="entry name" value="PyrdxlP-dep_Trfase"/>
</dbReference>
<dbReference type="RefSeq" id="WP_092106848.1">
    <property type="nucleotide sequence ID" value="NZ_LT629739.1"/>
</dbReference>
<dbReference type="Proteomes" id="UP000199700">
    <property type="component" value="Chromosome"/>
</dbReference>
<dbReference type="GO" id="GO:0004015">
    <property type="term" value="F:adenosylmethionine-8-amino-7-oxononanoate transaminase activity"/>
    <property type="evidence" value="ECO:0007669"/>
    <property type="project" value="UniProtKB-UniRule"/>
</dbReference>
<dbReference type="EMBL" id="LT629739">
    <property type="protein sequence ID" value="SDS85721.1"/>
    <property type="molecule type" value="Genomic_DNA"/>
</dbReference>
<name>A0A1H1VMU5_BRESA</name>
<dbReference type="PANTHER" id="PTHR42684:SF17">
    <property type="entry name" value="ADENOSYLMETHIONINE-8-AMINO-7-OXONONANOATE AMINOTRANSFERASE"/>
    <property type="match status" value="1"/>
</dbReference>
<comment type="subunit">
    <text evidence="7">Homodimer.</text>
</comment>
<dbReference type="Pfam" id="PF00202">
    <property type="entry name" value="Aminotran_3"/>
    <property type="match status" value="1"/>
</dbReference>
<comment type="cofactor">
    <cofactor evidence="1 7">
        <name>pyridoxal 5'-phosphate</name>
        <dbReference type="ChEBI" id="CHEBI:597326"/>
    </cofactor>
</comment>
<keyword evidence="9" id="KW-1185">Reference proteome</keyword>
<dbReference type="InterPro" id="IPR005814">
    <property type="entry name" value="Aminotrans_3"/>
</dbReference>
<keyword evidence="2 7" id="KW-0032">Aminotransferase</keyword>
<dbReference type="STRING" id="629680.SAMN04489751_3052"/>
<dbReference type="EC" id="2.6.1.62" evidence="7"/>
<dbReference type="InterPro" id="IPR049704">
    <property type="entry name" value="Aminotrans_3_PPA_site"/>
</dbReference>
<dbReference type="AlphaFoldDB" id="A0A1H1VMU5"/>
<feature type="binding site" evidence="7">
    <location>
        <position position="285"/>
    </location>
    <ligand>
        <name>substrate</name>
    </ligand>
</feature>
<evidence type="ECO:0000256" key="5">
    <source>
        <dbReference type="ARBA" id="ARBA00022756"/>
    </source>
</evidence>
<dbReference type="InterPro" id="IPR005815">
    <property type="entry name" value="BioA"/>
</dbReference>
<feature type="binding site" evidence="7">
    <location>
        <position position="62"/>
    </location>
    <ligand>
        <name>substrate</name>
    </ligand>
</feature>
<comment type="function">
    <text evidence="7">Catalyzes the transfer of the alpha-amino group from S-adenosyl-L-methionine (SAM) to 7-keto-8-aminopelargonic acid (KAPA) to form 7,8-diaminopelargonic acid (DAPA). It is the only aminotransferase known to utilize SAM as an amino donor.</text>
</comment>
<feature type="binding site" evidence="7">
    <location>
        <position position="405"/>
    </location>
    <ligand>
        <name>substrate</name>
    </ligand>
</feature>
<dbReference type="OrthoDB" id="9801052at2"/>
<dbReference type="GO" id="GO:0005737">
    <property type="term" value="C:cytoplasm"/>
    <property type="evidence" value="ECO:0007669"/>
    <property type="project" value="UniProtKB-SubCell"/>
</dbReference>
<dbReference type="HAMAP" id="MF_00834">
    <property type="entry name" value="BioA"/>
    <property type="match status" value="1"/>
</dbReference>
<feature type="binding site" evidence="7">
    <location>
        <position position="318"/>
    </location>
    <ligand>
        <name>substrate</name>
    </ligand>
</feature>
<evidence type="ECO:0000256" key="4">
    <source>
        <dbReference type="ARBA" id="ARBA00022691"/>
    </source>
</evidence>
<reference evidence="8" key="1">
    <citation type="submission" date="2016-10" db="EMBL/GenBank/DDBJ databases">
        <authorList>
            <person name="Varghese N."/>
            <person name="Submissions S."/>
        </authorList>
    </citation>
    <scope>NUCLEOTIDE SEQUENCE [LARGE SCALE GENOMIC DNA]</scope>
    <source>
        <strain evidence="8">DSM 22082</strain>
    </source>
</reference>
<keyword evidence="7" id="KW-0963">Cytoplasm</keyword>
<comment type="similarity">
    <text evidence="7">Belongs to the class-III pyridoxal-phosphate-dependent aminotransferase family. BioA subfamily.</text>
</comment>
<comment type="catalytic activity">
    <reaction evidence="7">
        <text>(8S)-8-amino-7-oxononanoate + S-adenosyl-L-methionine = S-adenosyl-4-methylsulfanyl-2-oxobutanoate + (7R,8S)-7,8-diammoniononanoate</text>
        <dbReference type="Rhea" id="RHEA:16861"/>
        <dbReference type="ChEBI" id="CHEBI:16490"/>
        <dbReference type="ChEBI" id="CHEBI:59789"/>
        <dbReference type="ChEBI" id="CHEBI:149468"/>
        <dbReference type="ChEBI" id="CHEBI:149469"/>
        <dbReference type="EC" id="2.6.1.62"/>
    </reaction>
</comment>
<dbReference type="SUPFAM" id="SSF53383">
    <property type="entry name" value="PLP-dependent transferases"/>
    <property type="match status" value="1"/>
</dbReference>
<keyword evidence="5 7" id="KW-0093">Biotin biosynthesis</keyword>
<dbReference type="GO" id="GO:0009102">
    <property type="term" value="P:biotin biosynthetic process"/>
    <property type="evidence" value="ECO:0007669"/>
    <property type="project" value="UniProtKB-UniRule"/>
</dbReference>
<accession>A0A1H1VMU5</accession>
<dbReference type="UniPathway" id="UPA00078">
    <property type="reaction ID" value="UER00160"/>
</dbReference>
<sequence>MPEPARSSPQSTLDRDAGLLWHPYGPLDAGAHFSVTGAAGAYVELCDTSGSPHRLLDGMSSWWAVVHGYRHPVMDAALTHQIRSFSHVMFGGLTHGPAVDLAEHLVAVTPAGLDHVYLADSGSVSVEVALKLATQYQQARGRDRSRFLALEGAYHGDTTGAMSVCDPVGGMHADFAGLLSPQLFLPRPPLPEASTVEVDAWVVRAENLVDMHGSELAGIIVEPLFQGAGGMRPYHPAALRALRRLATEIDAVFIADEIATGFGRTGADFACRSAGITPDVMCLGKALTGGYLTLAALMCSGPIAEVITASSHRALMHGPTFMANPLACAAATASVGLLFTDDTSGWEPAIARISPALTAGLAPAREMAHVAEVRVTGGIGVIELERPVDVGLTTRIAAEHGVWLRPFRRHIYTMPPYISTPETMATITAAMVAAAAAHSEGDLQ</sequence>
<keyword evidence="6 7" id="KW-0663">Pyridoxal phosphate</keyword>
<gene>
    <name evidence="7" type="primary">bioA</name>
    <name evidence="8" type="ORF">SAMN04489751_3052</name>
</gene>
<evidence type="ECO:0000256" key="2">
    <source>
        <dbReference type="ARBA" id="ARBA00022576"/>
    </source>
</evidence>
<feature type="site" description="Participates in the substrate recognition with KAPA and in a stacking interaction with the adenine ring of SAM" evidence="7">
    <location>
        <position position="24"/>
    </location>
</feature>
<feature type="modified residue" description="N6-(pyridoxal phosphate)lysine" evidence="7">
    <location>
        <position position="285"/>
    </location>
</feature>
<protein>
    <recommendedName>
        <fullName evidence="7">Adenosylmethionine-8-amino-7-oxononanoate aminotransferase</fullName>
        <ecNumber evidence="7">2.6.1.62</ecNumber>
    </recommendedName>
    <alternativeName>
        <fullName evidence="7">7,8-diamino-pelargonic acid aminotransferase</fullName>
        <shortName evidence="7">DAPA AT</shortName>
        <shortName evidence="7">DAPA aminotransferase</shortName>
    </alternativeName>
    <alternativeName>
        <fullName evidence="7">7,8-diaminononanoate synthase</fullName>
        <shortName evidence="7">DANS</shortName>
    </alternativeName>
    <alternativeName>
        <fullName evidence="7">Diaminopelargonic acid synthase</fullName>
    </alternativeName>
</protein>
<feature type="binding site" evidence="7">
    <location>
        <begin position="319"/>
        <end position="320"/>
    </location>
    <ligand>
        <name>pyridoxal 5'-phosphate</name>
        <dbReference type="ChEBI" id="CHEBI:597326"/>
    </ligand>
</feature>
<evidence type="ECO:0000256" key="6">
    <source>
        <dbReference type="ARBA" id="ARBA00022898"/>
    </source>
</evidence>
<organism evidence="8 9">
    <name type="scientific">Brevibacterium sandarakinum</name>
    <dbReference type="NCBI Taxonomy" id="629680"/>
    <lineage>
        <taxon>Bacteria</taxon>
        <taxon>Bacillati</taxon>
        <taxon>Actinomycetota</taxon>
        <taxon>Actinomycetes</taxon>
        <taxon>Micrococcales</taxon>
        <taxon>Brevibacteriaceae</taxon>
        <taxon>Brevibacterium</taxon>
    </lineage>
</organism>
<evidence type="ECO:0000256" key="1">
    <source>
        <dbReference type="ARBA" id="ARBA00001933"/>
    </source>
</evidence>
<dbReference type="PROSITE" id="PS00600">
    <property type="entry name" value="AA_TRANSFER_CLASS_3"/>
    <property type="match status" value="1"/>
</dbReference>
<evidence type="ECO:0000256" key="3">
    <source>
        <dbReference type="ARBA" id="ARBA00022679"/>
    </source>
</evidence>
<evidence type="ECO:0000256" key="7">
    <source>
        <dbReference type="HAMAP-Rule" id="MF_00834"/>
    </source>
</evidence>
<evidence type="ECO:0000313" key="9">
    <source>
        <dbReference type="Proteomes" id="UP000199700"/>
    </source>
</evidence>
<dbReference type="GO" id="GO:0030170">
    <property type="term" value="F:pyridoxal phosphate binding"/>
    <property type="evidence" value="ECO:0007669"/>
    <property type="project" value="UniProtKB-UniRule"/>
</dbReference>
<comment type="subcellular location">
    <subcellularLocation>
        <location evidence="7">Cytoplasm</location>
    </subcellularLocation>
</comment>
<dbReference type="PANTHER" id="PTHR42684">
    <property type="entry name" value="ADENOSYLMETHIONINE-8-AMINO-7-OXONONANOATE AMINOTRANSFERASE"/>
    <property type="match status" value="1"/>
</dbReference>
<keyword evidence="4 7" id="KW-0949">S-adenosyl-L-methionine</keyword>
<dbReference type="CDD" id="cd00610">
    <property type="entry name" value="OAT_like"/>
    <property type="match status" value="1"/>
</dbReference>
<dbReference type="InterPro" id="IPR015422">
    <property type="entry name" value="PyrdxlP-dep_Trfase_small"/>
</dbReference>
<proteinExistence type="inferred from homology"/>
<dbReference type="InterPro" id="IPR015421">
    <property type="entry name" value="PyrdxlP-dep_Trfase_major"/>
</dbReference>
<feature type="binding site" evidence="7">
    <location>
        <position position="256"/>
    </location>
    <ligand>
        <name>pyridoxal 5'-phosphate</name>
        <dbReference type="ChEBI" id="CHEBI:597326"/>
    </ligand>
</feature>
<dbReference type="Gene3D" id="3.40.640.10">
    <property type="entry name" value="Type I PLP-dependent aspartate aminotransferase-like (Major domain)"/>
    <property type="match status" value="1"/>
</dbReference>
<evidence type="ECO:0000313" key="8">
    <source>
        <dbReference type="EMBL" id="SDS85721.1"/>
    </source>
</evidence>